<dbReference type="PANTHER" id="PTHR10963">
    <property type="entry name" value="GLYCOSYL HYDROLASE-RELATED"/>
    <property type="match status" value="1"/>
</dbReference>
<comment type="caution">
    <text evidence="3">The sequence shown here is derived from an EMBL/GenBank/DDBJ whole genome shotgun (WGS) entry which is preliminary data.</text>
</comment>
<feature type="signal peptide" evidence="1">
    <location>
        <begin position="1"/>
        <end position="17"/>
    </location>
</feature>
<dbReference type="SUPFAM" id="SSF49899">
    <property type="entry name" value="Concanavalin A-like lectins/glucanases"/>
    <property type="match status" value="1"/>
</dbReference>
<dbReference type="PROSITE" id="PS51762">
    <property type="entry name" value="GH16_2"/>
    <property type="match status" value="1"/>
</dbReference>
<sequence length="421" mass="46278">MDMSVLTHLILVCTTLATTYKLVSNYTPQSIYNGTGWKFDPGYYDSYTGQGYMNYVSRSEAINEGIFKIEGNVLHIAAKQNPKGGPPNSVRLITTKSYTGGLWLFDSAQNHIPNAKPTHQVSVGTNNASSPWNLTFYSTPKDILYGNGWSYFSGNDPTKGYVDYVDQLTAQSLNMLQIGTSGQEYVQLSPIAGSPPKSIRIFSNQTFTGGLFLFDILHMPSGPGSWPAIWLVGPNWPLNGEIDILEGTNGFGNNTSTLHTQDRCIMTEDGLPMDCSHLVSRTGCNSVATAPNTFGESFNSVQGGIYAMEWIAQSNGHIKIWFFQRDSIPIDIINGKPLPDTWPTDSGAYSYFPFGKNCRYSNFASHTIVINIDFCGTWAGSVFNAQTGMNQGCANFVSNHPSALQNDYFQIYGIKVFNKAS</sequence>
<dbReference type="Proteomes" id="UP001210925">
    <property type="component" value="Unassembled WGS sequence"/>
</dbReference>
<evidence type="ECO:0000313" key="4">
    <source>
        <dbReference type="Proteomes" id="UP001210925"/>
    </source>
</evidence>
<protein>
    <recommendedName>
        <fullName evidence="2">GH16 domain-containing protein</fullName>
    </recommendedName>
</protein>
<feature type="chain" id="PRO_5041905655" description="GH16 domain-containing protein" evidence="1">
    <location>
        <begin position="18"/>
        <end position="421"/>
    </location>
</feature>
<keyword evidence="1" id="KW-0732">Signal</keyword>
<dbReference type="InterPro" id="IPR000757">
    <property type="entry name" value="Beta-glucanase-like"/>
</dbReference>
<feature type="domain" description="GH16" evidence="2">
    <location>
        <begin position="130"/>
        <end position="417"/>
    </location>
</feature>
<evidence type="ECO:0000256" key="1">
    <source>
        <dbReference type="SAM" id="SignalP"/>
    </source>
</evidence>
<organism evidence="3 4">
    <name type="scientific">Boothiomyces macroporosus</name>
    <dbReference type="NCBI Taxonomy" id="261099"/>
    <lineage>
        <taxon>Eukaryota</taxon>
        <taxon>Fungi</taxon>
        <taxon>Fungi incertae sedis</taxon>
        <taxon>Chytridiomycota</taxon>
        <taxon>Chytridiomycota incertae sedis</taxon>
        <taxon>Chytridiomycetes</taxon>
        <taxon>Rhizophydiales</taxon>
        <taxon>Terramycetaceae</taxon>
        <taxon>Boothiomyces</taxon>
    </lineage>
</organism>
<dbReference type="GO" id="GO:0004553">
    <property type="term" value="F:hydrolase activity, hydrolyzing O-glycosyl compounds"/>
    <property type="evidence" value="ECO:0007669"/>
    <property type="project" value="InterPro"/>
</dbReference>
<dbReference type="AlphaFoldDB" id="A0AAD5UH21"/>
<dbReference type="GO" id="GO:0009251">
    <property type="term" value="P:glucan catabolic process"/>
    <property type="evidence" value="ECO:0007669"/>
    <property type="project" value="TreeGrafter"/>
</dbReference>
<proteinExistence type="predicted"/>
<evidence type="ECO:0000313" key="3">
    <source>
        <dbReference type="EMBL" id="KAJ3257481.1"/>
    </source>
</evidence>
<dbReference type="Gene3D" id="2.60.120.200">
    <property type="match status" value="2"/>
</dbReference>
<dbReference type="PANTHER" id="PTHR10963:SF24">
    <property type="entry name" value="GLYCOSIDASE C21B10.07-RELATED"/>
    <property type="match status" value="1"/>
</dbReference>
<evidence type="ECO:0000259" key="2">
    <source>
        <dbReference type="PROSITE" id="PS51762"/>
    </source>
</evidence>
<keyword evidence="4" id="KW-1185">Reference proteome</keyword>
<dbReference type="InterPro" id="IPR013320">
    <property type="entry name" value="ConA-like_dom_sf"/>
</dbReference>
<gene>
    <name evidence="3" type="ORF">HK103_004556</name>
</gene>
<dbReference type="EMBL" id="JADGKB010000038">
    <property type="protein sequence ID" value="KAJ3257481.1"/>
    <property type="molecule type" value="Genomic_DNA"/>
</dbReference>
<dbReference type="Pfam" id="PF26113">
    <property type="entry name" value="GH16_XgeA"/>
    <property type="match status" value="1"/>
</dbReference>
<dbReference type="InterPro" id="IPR050546">
    <property type="entry name" value="Glycosyl_Hydrlase_16"/>
</dbReference>
<accession>A0AAD5UH21</accession>
<reference evidence="3" key="1">
    <citation type="submission" date="2020-05" db="EMBL/GenBank/DDBJ databases">
        <title>Phylogenomic resolution of chytrid fungi.</title>
        <authorList>
            <person name="Stajich J.E."/>
            <person name="Amses K."/>
            <person name="Simmons R."/>
            <person name="Seto K."/>
            <person name="Myers J."/>
            <person name="Bonds A."/>
            <person name="Quandt C.A."/>
            <person name="Barry K."/>
            <person name="Liu P."/>
            <person name="Grigoriev I."/>
            <person name="Longcore J.E."/>
            <person name="James T.Y."/>
        </authorList>
    </citation>
    <scope>NUCLEOTIDE SEQUENCE</scope>
    <source>
        <strain evidence="3">PLAUS21</strain>
    </source>
</reference>
<name>A0AAD5UH21_9FUNG</name>